<evidence type="ECO:0000313" key="4">
    <source>
        <dbReference type="Proteomes" id="UP000294257"/>
    </source>
</evidence>
<sequence>MTRRLVAASVLAGLTLSLAACGDSGDNGGQAAAKPADPVIWVGAVCGGIDGSLRGMLDVLKTAKDNPDAAPETQKQAALKLLDTVEPAIKKSKEDMEKSGTPSNPAAAELHKGLIEIYDKSLPALADQRRQVMALDPKDPQFTQKIESIDAGGGAADTQGLREKTKGLENDPELKSAQEKAPGCQKMKATAKEFGQVLGIPGS</sequence>
<keyword evidence="4" id="KW-1185">Reference proteome</keyword>
<protein>
    <recommendedName>
        <fullName evidence="5">Small secreted protein</fullName>
    </recommendedName>
</protein>
<evidence type="ECO:0000256" key="1">
    <source>
        <dbReference type="SAM" id="MobiDB-lite"/>
    </source>
</evidence>
<feature type="signal peptide" evidence="2">
    <location>
        <begin position="1"/>
        <end position="19"/>
    </location>
</feature>
<gene>
    <name evidence="3" type="ORF">EV193_103572</name>
</gene>
<feature type="compositionally biased region" description="Basic and acidic residues" evidence="1">
    <location>
        <begin position="160"/>
        <end position="178"/>
    </location>
</feature>
<reference evidence="3 4" key="1">
    <citation type="submission" date="2019-02" db="EMBL/GenBank/DDBJ databases">
        <title>Genomic Encyclopedia of Type Strains, Phase IV (KMG-IV): sequencing the most valuable type-strain genomes for metagenomic binning, comparative biology and taxonomic classification.</title>
        <authorList>
            <person name="Goeker M."/>
        </authorList>
    </citation>
    <scope>NUCLEOTIDE SEQUENCE [LARGE SCALE GENOMIC DNA]</scope>
    <source>
        <strain evidence="3 4">DSM 101727</strain>
    </source>
</reference>
<dbReference type="RefSeq" id="WP_130344187.1">
    <property type="nucleotide sequence ID" value="NZ_SGWQ01000003.1"/>
</dbReference>
<dbReference type="PROSITE" id="PS51257">
    <property type="entry name" value="PROKAR_LIPOPROTEIN"/>
    <property type="match status" value="1"/>
</dbReference>
<evidence type="ECO:0000313" key="3">
    <source>
        <dbReference type="EMBL" id="RZS41251.1"/>
    </source>
</evidence>
<feature type="chain" id="PRO_5038960713" description="Small secreted protein" evidence="2">
    <location>
        <begin position="20"/>
        <end position="203"/>
    </location>
</feature>
<accession>A0A4Q7KYV8</accession>
<dbReference type="AlphaFoldDB" id="A0A4Q7KYV8"/>
<dbReference type="EMBL" id="SGWQ01000003">
    <property type="protein sequence ID" value="RZS41251.1"/>
    <property type="molecule type" value="Genomic_DNA"/>
</dbReference>
<evidence type="ECO:0000256" key="2">
    <source>
        <dbReference type="SAM" id="SignalP"/>
    </source>
</evidence>
<dbReference type="Proteomes" id="UP000294257">
    <property type="component" value="Unassembled WGS sequence"/>
</dbReference>
<name>A0A4Q7KYV8_9PSEU</name>
<organism evidence="3 4">
    <name type="scientific">Herbihabitans rhizosphaerae</name>
    <dbReference type="NCBI Taxonomy" id="1872711"/>
    <lineage>
        <taxon>Bacteria</taxon>
        <taxon>Bacillati</taxon>
        <taxon>Actinomycetota</taxon>
        <taxon>Actinomycetes</taxon>
        <taxon>Pseudonocardiales</taxon>
        <taxon>Pseudonocardiaceae</taxon>
        <taxon>Herbihabitans</taxon>
    </lineage>
</organism>
<proteinExistence type="predicted"/>
<feature type="region of interest" description="Disordered" evidence="1">
    <location>
        <begin position="150"/>
        <end position="187"/>
    </location>
</feature>
<dbReference type="OrthoDB" id="2507686at2"/>
<keyword evidence="2" id="KW-0732">Signal</keyword>
<evidence type="ECO:0008006" key="5">
    <source>
        <dbReference type="Google" id="ProtNLM"/>
    </source>
</evidence>
<comment type="caution">
    <text evidence="3">The sequence shown here is derived from an EMBL/GenBank/DDBJ whole genome shotgun (WGS) entry which is preliminary data.</text>
</comment>